<dbReference type="AlphaFoldDB" id="A0AAY4D4A3"/>
<evidence type="ECO:0000313" key="1">
    <source>
        <dbReference type="Ensembl" id="ENSDCDP00010040332.1"/>
    </source>
</evidence>
<reference evidence="1" key="3">
    <citation type="submission" date="2025-09" db="UniProtKB">
        <authorList>
            <consortium name="Ensembl"/>
        </authorList>
    </citation>
    <scope>IDENTIFICATION</scope>
</reference>
<sequence>MDKRKIEQKNRGQVKATNKGKELKELYKRICRNCWFQLLSVPVFEAMERADGSNRDKRLHSVLGSFNSHKAFIWKNL</sequence>
<reference evidence="1" key="2">
    <citation type="submission" date="2025-08" db="UniProtKB">
        <authorList>
            <consortium name="Ensembl"/>
        </authorList>
    </citation>
    <scope>IDENTIFICATION</scope>
</reference>
<dbReference type="Proteomes" id="UP000694580">
    <property type="component" value="Chromosome 19"/>
</dbReference>
<organism evidence="1 2">
    <name type="scientific">Denticeps clupeoides</name>
    <name type="common">denticle herring</name>
    <dbReference type="NCBI Taxonomy" id="299321"/>
    <lineage>
        <taxon>Eukaryota</taxon>
        <taxon>Metazoa</taxon>
        <taxon>Chordata</taxon>
        <taxon>Craniata</taxon>
        <taxon>Vertebrata</taxon>
        <taxon>Euteleostomi</taxon>
        <taxon>Actinopterygii</taxon>
        <taxon>Neopterygii</taxon>
        <taxon>Teleostei</taxon>
        <taxon>Clupei</taxon>
        <taxon>Clupeiformes</taxon>
        <taxon>Denticipitoidei</taxon>
        <taxon>Denticipitidae</taxon>
        <taxon>Denticeps</taxon>
    </lineage>
</organism>
<proteinExistence type="predicted"/>
<evidence type="ECO:0000313" key="2">
    <source>
        <dbReference type="Proteomes" id="UP000694580"/>
    </source>
</evidence>
<keyword evidence="2" id="KW-1185">Reference proteome</keyword>
<dbReference type="Ensembl" id="ENSDCDT00010050195.1">
    <property type="protein sequence ID" value="ENSDCDP00010040332.1"/>
    <property type="gene ID" value="ENSDCDG00010025770.1"/>
</dbReference>
<accession>A0AAY4D4A3</accession>
<reference evidence="1 2" key="1">
    <citation type="submission" date="2020-06" db="EMBL/GenBank/DDBJ databases">
        <authorList>
            <consortium name="Wellcome Sanger Institute Data Sharing"/>
        </authorList>
    </citation>
    <scope>NUCLEOTIDE SEQUENCE [LARGE SCALE GENOMIC DNA]</scope>
</reference>
<protein>
    <submittedName>
        <fullName evidence="1">Uncharacterized protein</fullName>
    </submittedName>
</protein>
<name>A0AAY4D4A3_9TELE</name>